<dbReference type="HOGENOM" id="CLU_071768_0_0_2"/>
<evidence type="ECO:0008006" key="3">
    <source>
        <dbReference type="Google" id="ProtNLM"/>
    </source>
</evidence>
<accession>D2RHW4</accession>
<dbReference type="STRING" id="572546.Arcpr_0826"/>
<dbReference type="RefSeq" id="WP_012940225.1">
    <property type="nucleotide sequence ID" value="NC_013741.1"/>
</dbReference>
<reference evidence="1 2" key="1">
    <citation type="journal article" date="2010" name="Stand. Genomic Sci.">
        <title>Complete genome sequence of Archaeoglobus profundus type strain (AV18).</title>
        <authorList>
            <person name="von Jan M."/>
            <person name="Lapidus A."/>
            <person name="Del Rio T.G."/>
            <person name="Copeland A."/>
            <person name="Tice H."/>
            <person name="Cheng J.F."/>
            <person name="Lucas S."/>
            <person name="Chen F."/>
            <person name="Nolan M."/>
            <person name="Goodwin L."/>
            <person name="Han C."/>
            <person name="Pitluck S."/>
            <person name="Liolios K."/>
            <person name="Ivanova N."/>
            <person name="Mavromatis K."/>
            <person name="Ovchinnikova G."/>
            <person name="Chertkov O."/>
            <person name="Pati A."/>
            <person name="Chen A."/>
            <person name="Palaniappan K."/>
            <person name="Land M."/>
            <person name="Hauser L."/>
            <person name="Chang Y.J."/>
            <person name="Jeffries C.D."/>
            <person name="Saunders E."/>
            <person name="Brettin T."/>
            <person name="Detter J.C."/>
            <person name="Chain P."/>
            <person name="Eichinger K."/>
            <person name="Huber H."/>
            <person name="Spring S."/>
            <person name="Rohde M."/>
            <person name="Goker M."/>
            <person name="Wirth R."/>
            <person name="Woyke T."/>
            <person name="Bristow J."/>
            <person name="Eisen J.A."/>
            <person name="Markowitz V."/>
            <person name="Hugenholtz P."/>
            <person name="Kyrpides N.C."/>
            <person name="Klenk H.P."/>
        </authorList>
    </citation>
    <scope>NUCLEOTIDE SEQUENCE [LARGE SCALE GENOMIC DNA]</scope>
    <source>
        <strain evidence="2">DSM 5631 / JCM 9629 / NBRC 100127 / Av18</strain>
    </source>
</reference>
<dbReference type="Gene3D" id="3.40.50.1000">
    <property type="entry name" value="HAD superfamily/HAD-like"/>
    <property type="match status" value="1"/>
</dbReference>
<sequence>MIFTDWEGPWVLTDFAYECAMAFFNSYEFFERLSQYDDYLVLVEKKEDYDAGDTLRLLAVFLVANDVSNEELKDLAEKVLKYTPDAEEAIKELKNPIVISTSYEQFLEVSAGPLGLKYYCTSFKPENYNLSQSLKKEIVEAVEIIANLPEIRIPPDEETLSAINWLNNFFWNRLAKTEAGRILDEVKAVGGKRKLEVILKYKPKKPVVIGDSISDKDMLSYAKEKGIAISFNGNEFALENSNLAIIAESAYAEVEVVKRCLSEGLDWIEVCEDVRGGKVCRVDKLDFDELLKESKAMRARLRGLAGYLS</sequence>
<dbReference type="InterPro" id="IPR036412">
    <property type="entry name" value="HAD-like_sf"/>
</dbReference>
<name>D2RHW4_ARCPA</name>
<dbReference type="GeneID" id="8739487"/>
<proteinExistence type="predicted"/>
<dbReference type="Proteomes" id="UP000001901">
    <property type="component" value="Chromosome"/>
</dbReference>
<dbReference type="Gene3D" id="6.10.250.20">
    <property type="entry name" value="AF1437-like"/>
    <property type="match status" value="1"/>
</dbReference>
<protein>
    <recommendedName>
        <fullName evidence="3">Haloacid dehalogenase domain protein hydrolase</fullName>
    </recommendedName>
</protein>
<organism evidence="1 2">
    <name type="scientific">Archaeoglobus profundus (strain DSM 5631 / JCM 9629 / NBRC 100127 / Av18)</name>
    <dbReference type="NCBI Taxonomy" id="572546"/>
    <lineage>
        <taxon>Archaea</taxon>
        <taxon>Methanobacteriati</taxon>
        <taxon>Methanobacteriota</taxon>
        <taxon>Archaeoglobi</taxon>
        <taxon>Archaeoglobales</taxon>
        <taxon>Archaeoglobaceae</taxon>
        <taxon>Archaeoglobus</taxon>
    </lineage>
</organism>
<keyword evidence="2" id="KW-1185">Reference proteome</keyword>
<dbReference type="SUPFAM" id="SSF56784">
    <property type="entry name" value="HAD-like"/>
    <property type="match status" value="1"/>
</dbReference>
<dbReference type="Gene3D" id="1.10.3870.10">
    <property type="entry name" value="AF1437-like domain superfamily"/>
    <property type="match status" value="1"/>
</dbReference>
<dbReference type="PaxDb" id="572546-Arcpr_0826"/>
<dbReference type="OrthoDB" id="359083at2157"/>
<evidence type="ECO:0000313" key="1">
    <source>
        <dbReference type="EMBL" id="ADB57889.1"/>
    </source>
</evidence>
<dbReference type="EMBL" id="CP001857">
    <property type="protein sequence ID" value="ADB57889.1"/>
    <property type="molecule type" value="Genomic_DNA"/>
</dbReference>
<dbReference type="AlphaFoldDB" id="D2RHW4"/>
<dbReference type="eggNOG" id="arCOG01161">
    <property type="taxonomic scope" value="Archaea"/>
</dbReference>
<gene>
    <name evidence="1" type="ordered locus">Arcpr_0826</name>
</gene>
<evidence type="ECO:0000313" key="2">
    <source>
        <dbReference type="Proteomes" id="UP000001901"/>
    </source>
</evidence>
<dbReference type="InterPro" id="IPR023214">
    <property type="entry name" value="HAD_sf"/>
</dbReference>
<dbReference type="KEGG" id="apo:Arcpr_0826"/>